<dbReference type="PANTHER" id="PTHR10953">
    <property type="entry name" value="UBIQUITIN-ACTIVATING ENZYME E1"/>
    <property type="match status" value="1"/>
</dbReference>
<dbReference type="FunCoup" id="A0A0D2HPZ8">
    <property type="interactions" value="585"/>
</dbReference>
<keyword evidence="2" id="KW-1133">Transmembrane helix</keyword>
<evidence type="ECO:0000259" key="3">
    <source>
        <dbReference type="Pfam" id="PF00899"/>
    </source>
</evidence>
<dbReference type="InterPro" id="IPR035985">
    <property type="entry name" value="Ubiquitin-activating_enz"/>
</dbReference>
<accession>A0A0D2HPZ8</accession>
<dbReference type="AlphaFoldDB" id="A0A0D2HPZ8"/>
<dbReference type="EMBL" id="AZAC01000029">
    <property type="protein sequence ID" value="KIX12543.1"/>
    <property type="molecule type" value="Genomic_DNA"/>
</dbReference>
<feature type="transmembrane region" description="Helical" evidence="2">
    <location>
        <begin position="29"/>
        <end position="50"/>
    </location>
</feature>
<dbReference type="PANTHER" id="PTHR10953:SF102">
    <property type="entry name" value="ADENYLYLTRANSFERASE AND SULFURTRANSFERASE MOCS3"/>
    <property type="match status" value="1"/>
</dbReference>
<dbReference type="GO" id="GO:0016779">
    <property type="term" value="F:nucleotidyltransferase activity"/>
    <property type="evidence" value="ECO:0007669"/>
    <property type="project" value="TreeGrafter"/>
</dbReference>
<evidence type="ECO:0000313" key="4">
    <source>
        <dbReference type="EMBL" id="KIX12543.1"/>
    </source>
</evidence>
<dbReference type="GO" id="GO:0004792">
    <property type="term" value="F:thiosulfate-cyanide sulfurtransferase activity"/>
    <property type="evidence" value="ECO:0007669"/>
    <property type="project" value="TreeGrafter"/>
</dbReference>
<dbReference type="STRING" id="1429043.X474_18235"/>
<dbReference type="Gene3D" id="3.40.50.720">
    <property type="entry name" value="NAD(P)-binding Rossmann-like Domain"/>
    <property type="match status" value="1"/>
</dbReference>
<sequence>MIMDSRYEVQMRLEDWGEQGQQRLAGKEAAVVGVGALGGTVAALLVRAGVGKLRLIDQDRPNLDNLHRQLLYNEPQVKQGVSKVKAAADTLSLANSNCRIQAFEQMLSKENSAQLLKGVDLVIDGLDNPDARKVLNRSCLELVIPWVHAGVAGYQGQLLVVRPGLSPCLECWFPFDQLKAKYGQKGGGGIFGPLPSCLASIQASEALKFLLGEKEACLTDLLLVDLRGPTFKRLPYRSRNGVGCPVCGYKDFRRAG</sequence>
<reference evidence="4 5" key="1">
    <citation type="submission" date="2013-11" db="EMBL/GenBank/DDBJ databases">
        <title>Metagenomic analysis of a methanogenic consortium involved in long chain n-alkane degradation.</title>
        <authorList>
            <person name="Davidova I.A."/>
            <person name="Callaghan A.V."/>
            <person name="Wawrik B."/>
            <person name="Pruitt S."/>
            <person name="Marks C."/>
            <person name="Duncan K.E."/>
            <person name="Suflita J.M."/>
        </authorList>
    </citation>
    <scope>NUCLEOTIDE SEQUENCE [LARGE SCALE GENOMIC DNA]</scope>
    <source>
        <strain evidence="4 5">SPR</strain>
    </source>
</reference>
<comment type="caution">
    <text evidence="4">The sequence shown here is derived from an EMBL/GenBank/DDBJ whole genome shotgun (WGS) entry which is preliminary data.</text>
</comment>
<evidence type="ECO:0000256" key="1">
    <source>
        <dbReference type="ARBA" id="ARBA00009919"/>
    </source>
</evidence>
<comment type="similarity">
    <text evidence="1">Belongs to the HesA/MoeB/ThiF family.</text>
</comment>
<evidence type="ECO:0000313" key="5">
    <source>
        <dbReference type="Proteomes" id="UP000032233"/>
    </source>
</evidence>
<evidence type="ECO:0000256" key="2">
    <source>
        <dbReference type="SAM" id="Phobius"/>
    </source>
</evidence>
<dbReference type="InterPro" id="IPR045886">
    <property type="entry name" value="ThiF/MoeB/HesA"/>
</dbReference>
<dbReference type="GO" id="GO:0005737">
    <property type="term" value="C:cytoplasm"/>
    <property type="evidence" value="ECO:0007669"/>
    <property type="project" value="TreeGrafter"/>
</dbReference>
<feature type="domain" description="THIF-type NAD/FAD binding fold" evidence="3">
    <location>
        <begin position="7"/>
        <end position="240"/>
    </location>
</feature>
<gene>
    <name evidence="4" type="ORF">X474_18235</name>
</gene>
<organism evidence="4 5">
    <name type="scientific">Dethiosulfatarculus sandiegensis</name>
    <dbReference type="NCBI Taxonomy" id="1429043"/>
    <lineage>
        <taxon>Bacteria</taxon>
        <taxon>Pseudomonadati</taxon>
        <taxon>Thermodesulfobacteriota</taxon>
        <taxon>Desulfarculia</taxon>
        <taxon>Desulfarculales</taxon>
        <taxon>Desulfarculaceae</taxon>
        <taxon>Dethiosulfatarculus</taxon>
    </lineage>
</organism>
<name>A0A0D2HPZ8_9BACT</name>
<dbReference type="Pfam" id="PF00899">
    <property type="entry name" value="ThiF"/>
    <property type="match status" value="1"/>
</dbReference>
<keyword evidence="2" id="KW-0472">Membrane</keyword>
<dbReference type="InParanoid" id="A0A0D2HPZ8"/>
<keyword evidence="5" id="KW-1185">Reference proteome</keyword>
<dbReference type="OrthoDB" id="9804286at2"/>
<keyword evidence="2" id="KW-0812">Transmembrane</keyword>
<dbReference type="GO" id="GO:0008641">
    <property type="term" value="F:ubiquitin-like modifier activating enzyme activity"/>
    <property type="evidence" value="ECO:0007669"/>
    <property type="project" value="InterPro"/>
</dbReference>
<proteinExistence type="inferred from homology"/>
<dbReference type="SUPFAM" id="SSF69572">
    <property type="entry name" value="Activating enzymes of the ubiquitin-like proteins"/>
    <property type="match status" value="1"/>
</dbReference>
<dbReference type="Proteomes" id="UP000032233">
    <property type="component" value="Unassembled WGS sequence"/>
</dbReference>
<dbReference type="InterPro" id="IPR000594">
    <property type="entry name" value="ThiF_NAD_FAD-bd"/>
</dbReference>
<dbReference type="FunFam" id="3.40.50.720:FF:000080">
    <property type="entry name" value="Thiazole biosynthesis adenylyltransferase ThiF"/>
    <property type="match status" value="1"/>
</dbReference>
<dbReference type="CDD" id="cd00757">
    <property type="entry name" value="ThiF_MoeB_HesA_family"/>
    <property type="match status" value="1"/>
</dbReference>
<protein>
    <recommendedName>
        <fullName evidence="3">THIF-type NAD/FAD binding fold domain-containing protein</fullName>
    </recommendedName>
</protein>